<dbReference type="STRING" id="1122180.Lokhon_03042"/>
<evidence type="ECO:0000313" key="1">
    <source>
        <dbReference type="EMBL" id="EYD71394.1"/>
    </source>
</evidence>
<reference evidence="1 2" key="1">
    <citation type="submission" date="2013-03" db="EMBL/GenBank/DDBJ databases">
        <authorList>
            <person name="Fiebig A."/>
            <person name="Goeker M."/>
            <person name="Klenk H.-P.P."/>
        </authorList>
    </citation>
    <scope>NUCLEOTIDE SEQUENCE [LARGE SCALE GENOMIC DNA]</scope>
    <source>
        <strain evidence="1 2">DSM 17492</strain>
    </source>
</reference>
<accession>A0A017HC79</accession>
<sequence>MEIAFHIGANCTDDDRLLKSVTRNLPGLAEQGIRAPNPARYRRLLREAIQHLRGEAPEPGTRDVLIDAILEHGETTERLVLGNPAFICTPARIFDAGRFHDLAGFKARSLRALFPDDRIEMFLGIRNPAAFVPACWDQARGRGVDAFMAGTDPRGILWSDVVARLREAAPDIRLTVWCDEDSALLWPDLVRALAGMAEDAPVEGGQDLVNEIMRPEGTARLRAYLAAHPPATAAQHRRVVSAFLDKYARAEAVETEIDMPGWNAALVAELTAIYETDLERIAAMDGVRLLRA</sequence>
<keyword evidence="2" id="KW-1185">Reference proteome</keyword>
<dbReference type="OrthoDB" id="7816979at2"/>
<comment type="caution">
    <text evidence="1">The sequence shown here is derived from an EMBL/GenBank/DDBJ whole genome shotgun (WGS) entry which is preliminary data.</text>
</comment>
<dbReference type="SUPFAM" id="SSF53850">
    <property type="entry name" value="Periplasmic binding protein-like II"/>
    <property type="match status" value="1"/>
</dbReference>
<dbReference type="RefSeq" id="WP_017927480.1">
    <property type="nucleotide sequence ID" value="NZ_KB822995.1"/>
</dbReference>
<protein>
    <submittedName>
        <fullName evidence="1">Uncharacterized protein</fullName>
    </submittedName>
</protein>
<dbReference type="PATRIC" id="fig|1122180.6.peg.3021"/>
<evidence type="ECO:0000313" key="2">
    <source>
        <dbReference type="Proteomes" id="UP000025047"/>
    </source>
</evidence>
<dbReference type="eggNOG" id="ENOG502Z7JV">
    <property type="taxonomic scope" value="Bacteria"/>
</dbReference>
<dbReference type="Proteomes" id="UP000025047">
    <property type="component" value="Unassembled WGS sequence"/>
</dbReference>
<dbReference type="AlphaFoldDB" id="A0A017HC79"/>
<proteinExistence type="predicted"/>
<dbReference type="HOGENOM" id="CLU_955920_0_0_5"/>
<organism evidence="1 2">
    <name type="scientific">Limimaricola hongkongensis DSM 17492</name>
    <dbReference type="NCBI Taxonomy" id="1122180"/>
    <lineage>
        <taxon>Bacteria</taxon>
        <taxon>Pseudomonadati</taxon>
        <taxon>Pseudomonadota</taxon>
        <taxon>Alphaproteobacteria</taxon>
        <taxon>Rhodobacterales</taxon>
        <taxon>Paracoccaceae</taxon>
        <taxon>Limimaricola</taxon>
    </lineage>
</organism>
<gene>
    <name evidence="1" type="ORF">Lokhon_03042</name>
</gene>
<name>A0A017HC79_9RHOB</name>
<dbReference type="EMBL" id="APGJ01000007">
    <property type="protein sequence ID" value="EYD71394.1"/>
    <property type="molecule type" value="Genomic_DNA"/>
</dbReference>